<name>A0AAV5DD76_ELECO</name>
<feature type="region of interest" description="Disordered" evidence="1">
    <location>
        <begin position="51"/>
        <end position="94"/>
    </location>
</feature>
<gene>
    <name evidence="2" type="primary">ga26286</name>
    <name evidence="2" type="ORF">PR202_ga26286</name>
</gene>
<feature type="compositionally biased region" description="Low complexity" evidence="1">
    <location>
        <begin position="62"/>
        <end position="76"/>
    </location>
</feature>
<protein>
    <submittedName>
        <fullName evidence="2">Uncharacterized protein</fullName>
    </submittedName>
</protein>
<proteinExistence type="predicted"/>
<evidence type="ECO:0000256" key="1">
    <source>
        <dbReference type="SAM" id="MobiDB-lite"/>
    </source>
</evidence>
<evidence type="ECO:0000313" key="2">
    <source>
        <dbReference type="EMBL" id="GJN08375.1"/>
    </source>
</evidence>
<organism evidence="2 3">
    <name type="scientific">Eleusine coracana subsp. coracana</name>
    <dbReference type="NCBI Taxonomy" id="191504"/>
    <lineage>
        <taxon>Eukaryota</taxon>
        <taxon>Viridiplantae</taxon>
        <taxon>Streptophyta</taxon>
        <taxon>Embryophyta</taxon>
        <taxon>Tracheophyta</taxon>
        <taxon>Spermatophyta</taxon>
        <taxon>Magnoliopsida</taxon>
        <taxon>Liliopsida</taxon>
        <taxon>Poales</taxon>
        <taxon>Poaceae</taxon>
        <taxon>PACMAD clade</taxon>
        <taxon>Chloridoideae</taxon>
        <taxon>Cynodonteae</taxon>
        <taxon>Eleusininae</taxon>
        <taxon>Eleusine</taxon>
    </lineage>
</organism>
<comment type="caution">
    <text evidence="2">The sequence shown here is derived from an EMBL/GenBank/DDBJ whole genome shotgun (WGS) entry which is preliminary data.</text>
</comment>
<reference evidence="2" key="2">
    <citation type="submission" date="2021-12" db="EMBL/GenBank/DDBJ databases">
        <title>Resequencing data analysis of finger millet.</title>
        <authorList>
            <person name="Hatakeyama M."/>
            <person name="Aluri S."/>
            <person name="Balachadran M.T."/>
            <person name="Sivarajan S.R."/>
            <person name="Poveda L."/>
            <person name="Shimizu-Inatsugi R."/>
            <person name="Schlapbach R."/>
            <person name="Sreeman S.M."/>
            <person name="Shimizu K.K."/>
        </authorList>
    </citation>
    <scope>NUCLEOTIDE SEQUENCE</scope>
</reference>
<evidence type="ECO:0000313" key="3">
    <source>
        <dbReference type="Proteomes" id="UP001054889"/>
    </source>
</evidence>
<dbReference type="AlphaFoldDB" id="A0AAV5DD76"/>
<dbReference type="EMBL" id="BQKI01000015">
    <property type="protein sequence ID" value="GJN08375.1"/>
    <property type="molecule type" value="Genomic_DNA"/>
</dbReference>
<dbReference type="Gene3D" id="2.120.10.30">
    <property type="entry name" value="TolB, C-terminal domain"/>
    <property type="match status" value="1"/>
</dbReference>
<sequence>MEEKKLQLRRDRDGIVQYPPFSLPRWRWPWITDPFRLSPLAGIDYRPVKHELAPSGGDGQLAQGQRQPAQARQAGVRGRGVRAGVDRVRPPGPRAVSESLANGVNLNNEKPTRQGAALRPAARAEVHRETGELYVADAYHGTVVVGQSGVAKTLAREAGGSRFPVQRTDLVFPQEGSVLH</sequence>
<keyword evidence="3" id="KW-1185">Reference proteome</keyword>
<reference evidence="2" key="1">
    <citation type="journal article" date="2018" name="DNA Res.">
        <title>Multiple hybrid de novo genome assembly of finger millet, an orphan allotetraploid crop.</title>
        <authorList>
            <person name="Hatakeyama M."/>
            <person name="Aluri S."/>
            <person name="Balachadran M.T."/>
            <person name="Sivarajan S.R."/>
            <person name="Patrignani A."/>
            <person name="Gruter S."/>
            <person name="Poveda L."/>
            <person name="Shimizu-Inatsugi R."/>
            <person name="Baeten J."/>
            <person name="Francoijs K.J."/>
            <person name="Nataraja K.N."/>
            <person name="Reddy Y.A.N."/>
            <person name="Phadnis S."/>
            <person name="Ravikumar R.L."/>
            <person name="Schlapbach R."/>
            <person name="Sreeman S.M."/>
            <person name="Shimizu K.K."/>
        </authorList>
    </citation>
    <scope>NUCLEOTIDE SEQUENCE</scope>
</reference>
<accession>A0AAV5DD76</accession>
<dbReference type="InterPro" id="IPR011042">
    <property type="entry name" value="6-blade_b-propeller_TolB-like"/>
</dbReference>
<dbReference type="Proteomes" id="UP001054889">
    <property type="component" value="Unassembled WGS sequence"/>
</dbReference>